<comment type="caution">
    <text evidence="2">The sequence shown here is derived from an EMBL/GenBank/DDBJ whole genome shotgun (WGS) entry which is preliminary data.</text>
</comment>
<protein>
    <recommendedName>
        <fullName evidence="4">Heme exporter protein D</fullName>
    </recommendedName>
</protein>
<evidence type="ECO:0000313" key="3">
    <source>
        <dbReference type="Proteomes" id="UP001617427"/>
    </source>
</evidence>
<accession>A0ABW8F0E1</accession>
<dbReference type="Proteomes" id="UP001617427">
    <property type="component" value="Unassembled WGS sequence"/>
</dbReference>
<keyword evidence="1" id="KW-0812">Transmembrane</keyword>
<keyword evidence="1" id="KW-0472">Membrane</keyword>
<evidence type="ECO:0008006" key="4">
    <source>
        <dbReference type="Google" id="ProtNLM"/>
    </source>
</evidence>
<organism evidence="2 3">
    <name type="scientific">Herbaspirillum chlorophenolicum</name>
    <dbReference type="NCBI Taxonomy" id="211589"/>
    <lineage>
        <taxon>Bacteria</taxon>
        <taxon>Pseudomonadati</taxon>
        <taxon>Pseudomonadota</taxon>
        <taxon>Betaproteobacteria</taxon>
        <taxon>Burkholderiales</taxon>
        <taxon>Oxalobacteraceae</taxon>
        <taxon>Herbaspirillum</taxon>
    </lineage>
</organism>
<name>A0ABW8F0E1_9BURK</name>
<keyword evidence="3" id="KW-1185">Reference proteome</keyword>
<evidence type="ECO:0000313" key="2">
    <source>
        <dbReference type="EMBL" id="MFJ3046730.1"/>
    </source>
</evidence>
<reference evidence="2 3" key="1">
    <citation type="submission" date="2024-10" db="EMBL/GenBank/DDBJ databases">
        <title>The Natural Products Discovery Center: Release of the First 8490 Sequenced Strains for Exploring Actinobacteria Biosynthetic Diversity.</title>
        <authorList>
            <person name="Kalkreuter E."/>
            <person name="Kautsar S.A."/>
            <person name="Yang D."/>
            <person name="Bader C.D."/>
            <person name="Teijaro C.N."/>
            <person name="Fluegel L."/>
            <person name="Davis C.M."/>
            <person name="Simpson J.R."/>
            <person name="Lauterbach L."/>
            <person name="Steele A.D."/>
            <person name="Gui C."/>
            <person name="Meng S."/>
            <person name="Li G."/>
            <person name="Viehrig K."/>
            <person name="Ye F."/>
            <person name="Su P."/>
            <person name="Kiefer A.F."/>
            <person name="Nichols A."/>
            <person name="Cepeda A.J."/>
            <person name="Yan W."/>
            <person name="Fan B."/>
            <person name="Jiang Y."/>
            <person name="Adhikari A."/>
            <person name="Zheng C.-J."/>
            <person name="Schuster L."/>
            <person name="Cowan T.M."/>
            <person name="Smanski M.J."/>
            <person name="Chevrette M.G."/>
            <person name="De Carvalho L.P.S."/>
            <person name="Shen B."/>
        </authorList>
    </citation>
    <scope>NUCLEOTIDE SEQUENCE [LARGE SCALE GENOMIC DNA]</scope>
    <source>
        <strain evidence="2 3">NPDC087045</strain>
    </source>
</reference>
<evidence type="ECO:0000256" key="1">
    <source>
        <dbReference type="SAM" id="Phobius"/>
    </source>
</evidence>
<gene>
    <name evidence="2" type="ORF">ACIPEN_12945</name>
</gene>
<feature type="transmembrane region" description="Helical" evidence="1">
    <location>
        <begin position="12"/>
        <end position="34"/>
    </location>
</feature>
<proteinExistence type="predicted"/>
<dbReference type="EMBL" id="JBIUZV010000006">
    <property type="protein sequence ID" value="MFJ3046730.1"/>
    <property type="molecule type" value="Genomic_DNA"/>
</dbReference>
<dbReference type="RefSeq" id="WP_402700950.1">
    <property type="nucleotide sequence ID" value="NZ_JBIUZV010000006.1"/>
</dbReference>
<keyword evidence="1" id="KW-1133">Transmembrane helix</keyword>
<sequence length="61" mass="6866">MTIIETLVHYGTYALTFYALYVVIGALAFGYFIWRKVFRSSGAKPQNIAPQLGDSDSHLPR</sequence>